<name>A0ABU5ZZL2_9FLAO</name>
<feature type="domain" description="Deacetylase PdaC" evidence="2">
    <location>
        <begin position="47"/>
        <end position="150"/>
    </location>
</feature>
<evidence type="ECO:0000313" key="4">
    <source>
        <dbReference type="Proteomes" id="UP001327027"/>
    </source>
</evidence>
<protein>
    <submittedName>
        <fullName evidence="3">DUF4163 domain-containing protein</fullName>
    </submittedName>
</protein>
<evidence type="ECO:0000259" key="2">
    <source>
        <dbReference type="Pfam" id="PF13739"/>
    </source>
</evidence>
<comment type="caution">
    <text evidence="3">The sequence shown here is derived from an EMBL/GenBank/DDBJ whole genome shotgun (WGS) entry which is preliminary data.</text>
</comment>
<dbReference type="InterPro" id="IPR037126">
    <property type="entry name" value="PdaC/RsiV-like_sf"/>
</dbReference>
<dbReference type="Gene3D" id="3.90.640.20">
    <property type="entry name" value="Heat-shock cognate protein, ATPase"/>
    <property type="match status" value="1"/>
</dbReference>
<accession>A0ABU5ZZL2</accession>
<gene>
    <name evidence="3" type="ORF">U6A24_17400</name>
</gene>
<dbReference type="EMBL" id="JAYKLX010000008">
    <property type="protein sequence ID" value="MEB3347255.1"/>
    <property type="molecule type" value="Genomic_DNA"/>
</dbReference>
<dbReference type="Pfam" id="PF11738">
    <property type="entry name" value="DUF3298"/>
    <property type="match status" value="1"/>
</dbReference>
<dbReference type="RefSeq" id="WP_324181279.1">
    <property type="nucleotide sequence ID" value="NZ_BAABAW010000025.1"/>
</dbReference>
<keyword evidence="4" id="KW-1185">Reference proteome</keyword>
<evidence type="ECO:0000313" key="3">
    <source>
        <dbReference type="EMBL" id="MEB3347255.1"/>
    </source>
</evidence>
<reference evidence="3 4" key="1">
    <citation type="journal article" date="2013" name="Int. J. Syst. Evol. Microbiol.">
        <title>Aquimarina gracilis sp. nov., isolated from the gut microflora of a mussel, Mytilus coruscus, and emended description of Aquimarina spongiae.</title>
        <authorList>
            <person name="Park S.C."/>
            <person name="Choe H.N."/>
            <person name="Baik K.S."/>
            <person name="Seong C.N."/>
        </authorList>
    </citation>
    <scope>NUCLEOTIDE SEQUENCE [LARGE SCALE GENOMIC DNA]</scope>
    <source>
        <strain evidence="3 4">PSC32</strain>
    </source>
</reference>
<organism evidence="3 4">
    <name type="scientific">Aquimarina gracilis</name>
    <dbReference type="NCBI Taxonomy" id="874422"/>
    <lineage>
        <taxon>Bacteria</taxon>
        <taxon>Pseudomonadati</taxon>
        <taxon>Bacteroidota</taxon>
        <taxon>Flavobacteriia</taxon>
        <taxon>Flavobacteriales</taxon>
        <taxon>Flavobacteriaceae</taxon>
        <taxon>Aquimarina</taxon>
    </lineage>
</organism>
<feature type="domain" description="DUF3298" evidence="1">
    <location>
        <begin position="170"/>
        <end position="247"/>
    </location>
</feature>
<proteinExistence type="predicted"/>
<evidence type="ECO:0000259" key="1">
    <source>
        <dbReference type="Pfam" id="PF11738"/>
    </source>
</evidence>
<dbReference type="InterPro" id="IPR021729">
    <property type="entry name" value="DUF3298"/>
</dbReference>
<dbReference type="InterPro" id="IPR025303">
    <property type="entry name" value="PdaC"/>
</dbReference>
<dbReference type="Pfam" id="PF13739">
    <property type="entry name" value="PdaC"/>
    <property type="match status" value="1"/>
</dbReference>
<sequence length="259" mass="29503">MINTKTNTGLKLFFFFGILLVIKACNTEESFTFEKQNVAVEKLLDCKDDDCASLDINLLKIIDDKPVCKKINTEIEKVACAILNVGENKPQETVKAAVVEFNESYKDMRVEFPDEIPPYEVSITSELSFQCKSMVSVIMDSYVFTGGAHGYGGISFINIETKTGKRIPNKDLFKRYSDFITYAEKVFRSKFEILENESINSTGFFFEDEKFSLPENIGFTNTEVILYYNPYEISSYAEGPVEIKIKKEDVASYFAFDIL</sequence>
<dbReference type="Gene3D" id="3.30.565.40">
    <property type="entry name" value="Fervidobacterium nodosum Rt17-B1 like"/>
    <property type="match status" value="1"/>
</dbReference>
<dbReference type="Proteomes" id="UP001327027">
    <property type="component" value="Unassembled WGS sequence"/>
</dbReference>